<feature type="non-terminal residue" evidence="2">
    <location>
        <position position="1"/>
    </location>
</feature>
<sequence>GEQQWGVSLDWDNPLGLADQLALRGGHDAVSDHQQTSRNAMLYYNLPFGWWNLSYSYSQTEYRTPAQLNGFTFKQTGDSQSHQVRLERVVH</sequence>
<dbReference type="PANTHER" id="PTHR34597">
    <property type="entry name" value="SLR1661 PROTEIN"/>
    <property type="match status" value="1"/>
</dbReference>
<comment type="caution">
    <text evidence="2">The sequence shown here is derived from an EMBL/GenBank/DDBJ whole genome shotgun (WGS) entry which is preliminary data.</text>
</comment>
<dbReference type="Proteomes" id="UP001061999">
    <property type="component" value="Unassembled WGS sequence"/>
</dbReference>
<evidence type="ECO:0000313" key="3">
    <source>
        <dbReference type="Proteomes" id="UP001061999"/>
    </source>
</evidence>
<dbReference type="InterPro" id="IPR051544">
    <property type="entry name" value="TPS_OM_transporter"/>
</dbReference>
<keyword evidence="3" id="KW-1185">Reference proteome</keyword>
<evidence type="ECO:0000313" key="2">
    <source>
        <dbReference type="EMBL" id="MCW1248537.1"/>
    </source>
</evidence>
<organism evidence="2 3">
    <name type="scientific">Pseudomonas agronomica</name>
    <dbReference type="NCBI Taxonomy" id="2979328"/>
    <lineage>
        <taxon>Bacteria</taxon>
        <taxon>Pseudomonadati</taxon>
        <taxon>Pseudomonadota</taxon>
        <taxon>Gammaproteobacteria</taxon>
        <taxon>Pseudomonadales</taxon>
        <taxon>Pseudomonadaceae</taxon>
        <taxon>Pseudomonas</taxon>
    </lineage>
</organism>
<dbReference type="Gene3D" id="2.40.160.50">
    <property type="entry name" value="membrane protein fhac: a member of the omp85/tpsb transporter family"/>
    <property type="match status" value="1"/>
</dbReference>
<dbReference type="EMBL" id="JAOSHO010001128">
    <property type="protein sequence ID" value="MCW1248537.1"/>
    <property type="molecule type" value="Genomic_DNA"/>
</dbReference>
<accession>A0ABT3FHU0</accession>
<reference evidence="2" key="1">
    <citation type="submission" date="2022-07" db="EMBL/GenBank/DDBJ databases">
        <title>Pseudomonas agronomica sp. nov.: a novel bacterium with biotechnological application in the synthesis of biofertilizers from valorized agricultural residues.</title>
        <authorList>
            <person name="Robas M."/>
            <person name="Fernandez V.M."/>
            <person name="Luna L."/>
            <person name="Provanza A."/>
            <person name="Jimenez P.A."/>
        </authorList>
    </citation>
    <scope>NUCLEOTIDE SEQUENCE</scope>
    <source>
        <strain evidence="2">SAICEU22T</strain>
    </source>
</reference>
<gene>
    <name evidence="2" type="ORF">OC610_29230</name>
</gene>
<feature type="non-terminal residue" evidence="2">
    <location>
        <position position="91"/>
    </location>
</feature>
<dbReference type="InterPro" id="IPR005565">
    <property type="entry name" value="Hemolysn_activator_HlyB_C"/>
</dbReference>
<name>A0ABT3FHU0_9PSED</name>
<dbReference type="RefSeq" id="WP_264433331.1">
    <property type="nucleotide sequence ID" value="NZ_JAOSHO010001128.1"/>
</dbReference>
<proteinExistence type="predicted"/>
<feature type="domain" description="Haemolysin activator HlyB C-terminal" evidence="1">
    <location>
        <begin position="1"/>
        <end position="91"/>
    </location>
</feature>
<dbReference type="Pfam" id="PF03865">
    <property type="entry name" value="ShlB"/>
    <property type="match status" value="1"/>
</dbReference>
<protein>
    <submittedName>
        <fullName evidence="2">ShlB/FhaC/HecB family hemolysin secretion/activation protein</fullName>
    </submittedName>
</protein>
<dbReference type="PANTHER" id="PTHR34597:SF3">
    <property type="entry name" value="OUTER MEMBRANE TRANSPORTER CDIB"/>
    <property type="match status" value="1"/>
</dbReference>
<evidence type="ECO:0000259" key="1">
    <source>
        <dbReference type="Pfam" id="PF03865"/>
    </source>
</evidence>